<comment type="caution">
    <text evidence="1">The sequence shown here is derived from an EMBL/GenBank/DDBJ whole genome shotgun (WGS) entry which is preliminary data.</text>
</comment>
<keyword evidence="2" id="KW-1185">Reference proteome</keyword>
<gene>
    <name evidence="1" type="ORF">GCM10022289_15160</name>
</gene>
<protein>
    <submittedName>
        <fullName evidence="1">Uncharacterized protein</fullName>
    </submittedName>
</protein>
<accession>A0ABP8BA01</accession>
<reference evidence="2" key="1">
    <citation type="journal article" date="2019" name="Int. J. Syst. Evol. Microbiol.">
        <title>The Global Catalogue of Microorganisms (GCM) 10K type strain sequencing project: providing services to taxonomists for standard genome sequencing and annotation.</title>
        <authorList>
            <consortium name="The Broad Institute Genomics Platform"/>
            <consortium name="The Broad Institute Genome Sequencing Center for Infectious Disease"/>
            <person name="Wu L."/>
            <person name="Ma J."/>
        </authorList>
    </citation>
    <scope>NUCLEOTIDE SEQUENCE [LARGE SCALE GENOMIC DNA]</scope>
    <source>
        <strain evidence="2">JCM 17626</strain>
    </source>
</reference>
<evidence type="ECO:0000313" key="2">
    <source>
        <dbReference type="Proteomes" id="UP001501772"/>
    </source>
</evidence>
<dbReference type="EMBL" id="BAABBY010000003">
    <property type="protein sequence ID" value="GAA4201554.1"/>
    <property type="molecule type" value="Genomic_DNA"/>
</dbReference>
<dbReference type="Proteomes" id="UP001501772">
    <property type="component" value="Unassembled WGS sequence"/>
</dbReference>
<evidence type="ECO:0000313" key="1">
    <source>
        <dbReference type="EMBL" id="GAA4201554.1"/>
    </source>
</evidence>
<proteinExistence type="predicted"/>
<organism evidence="1 2">
    <name type="scientific">Pedobacter jeongneungensis</name>
    <dbReference type="NCBI Taxonomy" id="947309"/>
    <lineage>
        <taxon>Bacteria</taxon>
        <taxon>Pseudomonadati</taxon>
        <taxon>Bacteroidota</taxon>
        <taxon>Sphingobacteriia</taxon>
        <taxon>Sphingobacteriales</taxon>
        <taxon>Sphingobacteriaceae</taxon>
        <taxon>Pedobacter</taxon>
    </lineage>
</organism>
<name>A0ABP8BA01_9SPHI</name>
<sequence>MYGREPKRNFVFLSGCFDENPDKWKKQIKKYSLKGVMGYASAGDKDGFRKILDYLRSNIYTDRQAWQHDNSKR</sequence>